<dbReference type="CDD" id="cd03529">
    <property type="entry name" value="Rieske_NirD"/>
    <property type="match status" value="1"/>
</dbReference>
<evidence type="ECO:0000256" key="19">
    <source>
        <dbReference type="ARBA" id="ARBA00066907"/>
    </source>
</evidence>
<dbReference type="GO" id="GO:0015980">
    <property type="term" value="P:energy derivation by oxidation of organic compounds"/>
    <property type="evidence" value="ECO:0007669"/>
    <property type="project" value="UniProtKB-ARBA"/>
</dbReference>
<evidence type="ECO:0000256" key="7">
    <source>
        <dbReference type="ARBA" id="ARBA00022617"/>
    </source>
</evidence>
<dbReference type="InterPro" id="IPR036136">
    <property type="entry name" value="Nit/Sulf_reduc_fer-like_dom_sf"/>
</dbReference>
<keyword evidence="13" id="KW-0408">Iron</keyword>
<evidence type="ECO:0000256" key="17">
    <source>
        <dbReference type="ARBA" id="ARBA00050114"/>
    </source>
</evidence>
<dbReference type="SUPFAM" id="SSF50022">
    <property type="entry name" value="ISP domain"/>
    <property type="match status" value="1"/>
</dbReference>
<comment type="cofactor">
    <cofactor evidence="16">
        <name>[2Fe-2S] cluster</name>
        <dbReference type="ChEBI" id="CHEBI:190135"/>
    </cofactor>
</comment>
<keyword evidence="8" id="KW-0285">Flavoprotein</keyword>
<dbReference type="GO" id="GO:0008942">
    <property type="term" value="F:nitrite reductase [NAD(P)H] activity"/>
    <property type="evidence" value="ECO:0007669"/>
    <property type="project" value="UniProtKB-EC"/>
</dbReference>
<dbReference type="CDD" id="cd19944">
    <property type="entry name" value="NirB_Fer2_BFD-like_2"/>
    <property type="match status" value="1"/>
</dbReference>
<evidence type="ECO:0000256" key="4">
    <source>
        <dbReference type="ARBA" id="ARBA00005096"/>
    </source>
</evidence>
<dbReference type="PANTHER" id="PTHR43809:SF1">
    <property type="entry name" value="NITRITE REDUCTASE (NADH) LARGE SUBUNIT"/>
    <property type="match status" value="1"/>
</dbReference>
<dbReference type="NCBIfam" id="TIGR02378">
    <property type="entry name" value="nirD_assim_sml"/>
    <property type="match status" value="1"/>
</dbReference>
<dbReference type="PROSITE" id="PS51296">
    <property type="entry name" value="RIESKE"/>
    <property type="match status" value="1"/>
</dbReference>
<evidence type="ECO:0000256" key="15">
    <source>
        <dbReference type="ARBA" id="ARBA00023063"/>
    </source>
</evidence>
<dbReference type="PANTHER" id="PTHR43809">
    <property type="entry name" value="NITRITE REDUCTASE (NADH) LARGE SUBUNIT"/>
    <property type="match status" value="1"/>
</dbReference>
<evidence type="ECO:0000256" key="2">
    <source>
        <dbReference type="ARBA" id="ARBA00001966"/>
    </source>
</evidence>
<dbReference type="InterPro" id="IPR045854">
    <property type="entry name" value="NO2/SO3_Rdtase_4Fe4S_sf"/>
</dbReference>
<dbReference type="PRINTS" id="PR00368">
    <property type="entry name" value="FADPNR"/>
</dbReference>
<comment type="similarity">
    <text evidence="5">Belongs to the nitrite and sulfite reductase 4Fe-4S domain family.</text>
</comment>
<keyword evidence="12" id="KW-0560">Oxidoreductase</keyword>
<dbReference type="GO" id="GO:0046872">
    <property type="term" value="F:metal ion binding"/>
    <property type="evidence" value="ECO:0007669"/>
    <property type="project" value="UniProtKB-KW"/>
</dbReference>
<evidence type="ECO:0000256" key="18">
    <source>
        <dbReference type="ARBA" id="ARBA00051413"/>
    </source>
</evidence>
<dbReference type="EC" id="1.7.1.4" evidence="19"/>
<dbReference type="SUPFAM" id="SSF55124">
    <property type="entry name" value="Nitrite/Sulfite reductase N-terminal domain-like"/>
    <property type="match status" value="1"/>
</dbReference>
<gene>
    <name evidence="23" type="ORF">QCA50_009578</name>
</gene>
<keyword evidence="15" id="KW-0534">Nitrate assimilation</keyword>
<dbReference type="FunFam" id="1.10.10.1100:FF:000002">
    <property type="entry name" value="Nitrite reductase large subunit"/>
    <property type="match status" value="1"/>
</dbReference>
<evidence type="ECO:0000259" key="22">
    <source>
        <dbReference type="PROSITE" id="PS51296"/>
    </source>
</evidence>
<evidence type="ECO:0000313" key="23">
    <source>
        <dbReference type="EMBL" id="KAK7687078.1"/>
    </source>
</evidence>
<dbReference type="GO" id="GO:0051539">
    <property type="term" value="F:4 iron, 4 sulfur cluster binding"/>
    <property type="evidence" value="ECO:0007669"/>
    <property type="project" value="UniProtKB-KW"/>
</dbReference>
<dbReference type="InterPro" id="IPR012748">
    <property type="entry name" value="Rieske-like_NirD"/>
</dbReference>
<dbReference type="Pfam" id="PF07992">
    <property type="entry name" value="Pyr_redox_2"/>
    <property type="match status" value="1"/>
</dbReference>
<evidence type="ECO:0000313" key="24">
    <source>
        <dbReference type="Proteomes" id="UP001385951"/>
    </source>
</evidence>
<dbReference type="InterPro" id="IPR006067">
    <property type="entry name" value="NO2/SO3_Rdtase_4Fe4S_dom"/>
</dbReference>
<dbReference type="InterPro" id="IPR006066">
    <property type="entry name" value="NO2/SO3_Rdtase_FeS/sirohaem_BS"/>
</dbReference>
<dbReference type="SUPFAM" id="SSF56014">
    <property type="entry name" value="Nitrite and sulphite reductase 4Fe-4S domain-like"/>
    <property type="match status" value="1"/>
</dbReference>
<protein>
    <recommendedName>
        <fullName evidence="20">Nitrite reductase [NAD(P)H]</fullName>
        <ecNumber evidence="19">1.7.1.4</ecNumber>
    </recommendedName>
</protein>
<dbReference type="InterPro" id="IPR007419">
    <property type="entry name" value="BFD-like_2Fe2S-bd_dom"/>
</dbReference>
<comment type="cofactor">
    <cofactor evidence="3">
        <name>FAD</name>
        <dbReference type="ChEBI" id="CHEBI:57692"/>
    </cofactor>
</comment>
<proteinExistence type="inferred from homology"/>
<evidence type="ECO:0000256" key="1">
    <source>
        <dbReference type="ARBA" id="ARBA00001929"/>
    </source>
</evidence>
<feature type="region of interest" description="Disordered" evidence="21">
    <location>
        <begin position="368"/>
        <end position="395"/>
    </location>
</feature>
<comment type="catalytic activity">
    <reaction evidence="17">
        <text>NH4(+) + 3 NAD(+) + 2 H2O = nitrite + 3 NADH + 5 H(+)</text>
        <dbReference type="Rhea" id="RHEA:24628"/>
        <dbReference type="ChEBI" id="CHEBI:15377"/>
        <dbReference type="ChEBI" id="CHEBI:15378"/>
        <dbReference type="ChEBI" id="CHEBI:16301"/>
        <dbReference type="ChEBI" id="CHEBI:28938"/>
        <dbReference type="ChEBI" id="CHEBI:57540"/>
        <dbReference type="ChEBI" id="CHEBI:57945"/>
        <dbReference type="EC" id="1.7.1.4"/>
    </reaction>
</comment>
<dbReference type="InterPro" id="IPR036188">
    <property type="entry name" value="FAD/NAD-bd_sf"/>
</dbReference>
<name>A0AAW0GAX8_9APHY</name>
<organism evidence="23 24">
    <name type="scientific">Cerrena zonata</name>
    <dbReference type="NCBI Taxonomy" id="2478898"/>
    <lineage>
        <taxon>Eukaryota</taxon>
        <taxon>Fungi</taxon>
        <taxon>Dikarya</taxon>
        <taxon>Basidiomycota</taxon>
        <taxon>Agaricomycotina</taxon>
        <taxon>Agaricomycetes</taxon>
        <taxon>Polyporales</taxon>
        <taxon>Cerrenaceae</taxon>
        <taxon>Cerrena</taxon>
    </lineage>
</organism>
<dbReference type="GO" id="GO:0051537">
    <property type="term" value="F:2 iron, 2 sulfur cluster binding"/>
    <property type="evidence" value="ECO:0007669"/>
    <property type="project" value="UniProtKB-KW"/>
</dbReference>
<evidence type="ECO:0000256" key="16">
    <source>
        <dbReference type="ARBA" id="ARBA00034078"/>
    </source>
</evidence>
<dbReference type="Gene3D" id="1.10.10.1100">
    <property type="entry name" value="BFD-like [2Fe-2S]-binding domain"/>
    <property type="match status" value="1"/>
</dbReference>
<evidence type="ECO:0000256" key="12">
    <source>
        <dbReference type="ARBA" id="ARBA00023002"/>
    </source>
</evidence>
<evidence type="ECO:0000256" key="9">
    <source>
        <dbReference type="ARBA" id="ARBA00022714"/>
    </source>
</evidence>
<dbReference type="AlphaFoldDB" id="A0AAW0GAX8"/>
<feature type="domain" description="Rieske" evidence="22">
    <location>
        <begin position="913"/>
        <end position="1019"/>
    </location>
</feature>
<dbReference type="InterPro" id="IPR023753">
    <property type="entry name" value="FAD/NAD-binding_dom"/>
</dbReference>
<comment type="cofactor">
    <cofactor evidence="2">
        <name>[4Fe-4S] cluster</name>
        <dbReference type="ChEBI" id="CHEBI:49883"/>
    </cofactor>
</comment>
<dbReference type="FunFam" id="3.30.413.10:FF:000007">
    <property type="entry name" value="Nitrite reductase [NAD(P)H] large subunit"/>
    <property type="match status" value="1"/>
</dbReference>
<dbReference type="Gene3D" id="3.30.413.10">
    <property type="entry name" value="Sulfite Reductase Hemoprotein, domain 1"/>
    <property type="match status" value="1"/>
</dbReference>
<dbReference type="Proteomes" id="UP001385951">
    <property type="component" value="Unassembled WGS sequence"/>
</dbReference>
<evidence type="ECO:0000256" key="14">
    <source>
        <dbReference type="ARBA" id="ARBA00023014"/>
    </source>
</evidence>
<evidence type="ECO:0000256" key="8">
    <source>
        <dbReference type="ARBA" id="ARBA00022630"/>
    </source>
</evidence>
<evidence type="ECO:0000256" key="5">
    <source>
        <dbReference type="ARBA" id="ARBA00010429"/>
    </source>
</evidence>
<reference evidence="23 24" key="1">
    <citation type="submission" date="2022-09" db="EMBL/GenBank/DDBJ databases">
        <authorList>
            <person name="Palmer J.M."/>
        </authorList>
    </citation>
    <scope>NUCLEOTIDE SEQUENCE [LARGE SCALE GENOMIC DNA]</scope>
    <source>
        <strain evidence="23 24">DSM 7382</strain>
    </source>
</reference>
<evidence type="ECO:0000256" key="20">
    <source>
        <dbReference type="ARBA" id="ARBA00070300"/>
    </source>
</evidence>
<comment type="catalytic activity">
    <reaction evidence="18">
        <text>NH4(+) + 3 NADP(+) + 2 H2O = nitrite + 3 NADPH + 5 H(+)</text>
        <dbReference type="Rhea" id="RHEA:24632"/>
        <dbReference type="ChEBI" id="CHEBI:15377"/>
        <dbReference type="ChEBI" id="CHEBI:15378"/>
        <dbReference type="ChEBI" id="CHEBI:16301"/>
        <dbReference type="ChEBI" id="CHEBI:28938"/>
        <dbReference type="ChEBI" id="CHEBI:57783"/>
        <dbReference type="ChEBI" id="CHEBI:58349"/>
        <dbReference type="EC" id="1.7.1.4"/>
    </reaction>
</comment>
<sequence length="1079" mass="118543">MSRKTIFVVGLGMVGIAFIEKLLNLDQSGKYRIVTCGEEIYLAYNRVALTEYFQHRNVEKLYLNQADWYEKQDPERFVFYVGETVTSIDTEGKSVTTDKGRTIPYDYCVVTTGSNATVPSYVDTNLQGVFVYRNISDLNRLLEYAETEHVKDGKAAVIGGGLLGLEAAKAVYDLESIKDVTIVNRSAFPLSRQLDDQGGEIVLRRIESMGVEVLTKASVKRIISADGALSGLELEDGTVVDCQVAIWAIGITPRDDLAAASGIRCDESHGVIVDDQLRTSAPDVFAIGECAKWRGNTYGLIAPGVEMADILAFNFTQTQTEVGSFEPRKMNSPDLSTKLKLMGVDVASFGDFFAEKRRLNTKRVVQPVVPTPTDVPPKPRDASSPKKRHGAAAAAEGPIETMSYRDPFAGVYKKYIFSADGKYLIGGMMVGDTSDYIKLVAIVKKKKPLEVPPSQFLGTSSGGDESGADLDDDTQICSCHNVTKGGIVQCVNDGIVTIDGIKKKTKAGTGCGGCMPLVTNIFKAAMSKAGHAVSNNLCSHFAMSRADLFNVVRVKKLKTFTDIMGAVGIRADSLGCEICKPTIGSILSSLYNEHVMAPAHHSNQDTNDRFMANIQRNGTFSVVPRIAAGEITPDKLIVLGEVAKKYGLYTKITGGQRVDLFGAQKADLPTIWKEFVDAGFESGHAYGKALRTVKSCVGTSWCRYGIGDSVGMAIQLEERYKGVRSPHKIKGGVSGCVRECAEAQSKDFGLIATDKGWNVYICGNGGANPRHATLLAKDVPPSQVIRVIDRFLMYYIRTADKLMRTARWLENMEGGIEKLRKVILDDELGICEDLDREMDALVGTYYDEWKEVVNDPEKQKQFRQFVNTDERRSQTEQIVERGQTRPADWQKETQSVRLSQNDIQEAKENWKWRKLATVGDLQPTEIGTTSVAVKYGDSQLAIFHVPHRGYYAVQQMCPHKRAFVLEHGIVGDDPNTGSVYVSCPMHKRNFALDSGACLNDDNYSVITFEAKAEGDDIMLLLPEPAVLDDVIGTSKWMVRQATRETKQRGGESIEIVGPGDESVSKDPTPSLCGNHALEW</sequence>
<dbReference type="InterPro" id="IPR036922">
    <property type="entry name" value="Rieske_2Fe-2S_sf"/>
</dbReference>
<dbReference type="GO" id="GO:0042128">
    <property type="term" value="P:nitrate assimilation"/>
    <property type="evidence" value="ECO:0007669"/>
    <property type="project" value="UniProtKB-KW"/>
</dbReference>
<dbReference type="InterPro" id="IPR052034">
    <property type="entry name" value="NasD-like"/>
</dbReference>
<dbReference type="Pfam" id="PF03460">
    <property type="entry name" value="NIR_SIR_ferr"/>
    <property type="match status" value="1"/>
</dbReference>
<dbReference type="Gene3D" id="3.50.50.60">
    <property type="entry name" value="FAD/NAD(P)-binding domain"/>
    <property type="match status" value="2"/>
</dbReference>
<keyword evidence="6" id="KW-0004">4Fe-4S</keyword>
<dbReference type="Pfam" id="PF13806">
    <property type="entry name" value="Rieske_2"/>
    <property type="match status" value="1"/>
</dbReference>
<evidence type="ECO:0000256" key="21">
    <source>
        <dbReference type="SAM" id="MobiDB-lite"/>
    </source>
</evidence>
<dbReference type="PRINTS" id="PR00397">
    <property type="entry name" value="SIROHAEM"/>
</dbReference>
<keyword evidence="9" id="KW-0001">2Fe-2S</keyword>
<comment type="caution">
    <text evidence="23">The sequence shown here is derived from an EMBL/GenBank/DDBJ whole genome shotgun (WGS) entry which is preliminary data.</text>
</comment>
<dbReference type="GO" id="GO:0020037">
    <property type="term" value="F:heme binding"/>
    <property type="evidence" value="ECO:0007669"/>
    <property type="project" value="InterPro"/>
</dbReference>
<dbReference type="Pfam" id="PF04324">
    <property type="entry name" value="Fer2_BFD"/>
    <property type="match status" value="1"/>
</dbReference>
<comment type="pathway">
    <text evidence="4">Nitrogen metabolism; nitrate reduction (assimilation).</text>
</comment>
<comment type="cofactor">
    <cofactor evidence="1">
        <name>siroheme</name>
        <dbReference type="ChEBI" id="CHEBI:60052"/>
    </cofactor>
</comment>
<dbReference type="Gene3D" id="2.102.10.10">
    <property type="entry name" value="Rieske [2Fe-2S] iron-sulphur domain"/>
    <property type="match status" value="1"/>
</dbReference>
<keyword evidence="7" id="KW-0349">Heme</keyword>
<keyword evidence="24" id="KW-1185">Reference proteome</keyword>
<dbReference type="InterPro" id="IPR041854">
    <property type="entry name" value="BFD-like_2Fe2S-bd_dom_sf"/>
</dbReference>
<dbReference type="Pfam" id="PF01077">
    <property type="entry name" value="NIR_SIR"/>
    <property type="match status" value="1"/>
</dbReference>
<keyword evidence="14" id="KW-0411">Iron-sulfur</keyword>
<dbReference type="InterPro" id="IPR017941">
    <property type="entry name" value="Rieske_2Fe-2S"/>
</dbReference>
<dbReference type="SUPFAM" id="SSF51905">
    <property type="entry name" value="FAD/NAD(P)-binding domain"/>
    <property type="match status" value="1"/>
</dbReference>
<evidence type="ECO:0000256" key="3">
    <source>
        <dbReference type="ARBA" id="ARBA00001974"/>
    </source>
</evidence>
<evidence type="ECO:0000256" key="6">
    <source>
        <dbReference type="ARBA" id="ARBA00022485"/>
    </source>
</evidence>
<dbReference type="EMBL" id="JASBNA010000014">
    <property type="protein sequence ID" value="KAK7687078.1"/>
    <property type="molecule type" value="Genomic_DNA"/>
</dbReference>
<evidence type="ECO:0000256" key="13">
    <source>
        <dbReference type="ARBA" id="ARBA00023004"/>
    </source>
</evidence>
<keyword evidence="11" id="KW-0274">FAD</keyword>
<dbReference type="InterPro" id="IPR005117">
    <property type="entry name" value="NiRdtase/SiRdtase_haem-b_fer"/>
</dbReference>
<keyword evidence="10" id="KW-0479">Metal-binding</keyword>
<feature type="region of interest" description="Disordered" evidence="21">
    <location>
        <begin position="1043"/>
        <end position="1079"/>
    </location>
</feature>
<dbReference type="PROSITE" id="PS00365">
    <property type="entry name" value="NIR_SIR"/>
    <property type="match status" value="1"/>
</dbReference>
<evidence type="ECO:0000256" key="11">
    <source>
        <dbReference type="ARBA" id="ARBA00022827"/>
    </source>
</evidence>
<accession>A0AAW0GAX8</accession>
<evidence type="ECO:0000256" key="10">
    <source>
        <dbReference type="ARBA" id="ARBA00022723"/>
    </source>
</evidence>